<dbReference type="PROSITE" id="PS50405">
    <property type="entry name" value="GST_CTER"/>
    <property type="match status" value="1"/>
</dbReference>
<dbReference type="InterPro" id="IPR004045">
    <property type="entry name" value="Glutathione_S-Trfase_N"/>
</dbReference>
<dbReference type="EC" id="2.5.1.18" evidence="1"/>
<proteinExistence type="predicted"/>
<dbReference type="GO" id="GO:0043295">
    <property type="term" value="F:glutathione binding"/>
    <property type="evidence" value="ECO:0007669"/>
    <property type="project" value="TreeGrafter"/>
</dbReference>
<dbReference type="PANTHER" id="PTHR43900:SF3">
    <property type="entry name" value="GLUTATHIONE S-TRANSFERASE RHO"/>
    <property type="match status" value="1"/>
</dbReference>
<evidence type="ECO:0000313" key="5">
    <source>
        <dbReference type="EMBL" id="GEK47797.1"/>
    </source>
</evidence>
<dbReference type="SFLD" id="SFLDG00358">
    <property type="entry name" value="Main_(cytGST)"/>
    <property type="match status" value="1"/>
</dbReference>
<keyword evidence="6" id="KW-1185">Reference proteome</keyword>
<dbReference type="PROSITE" id="PS50404">
    <property type="entry name" value="GST_NTER"/>
    <property type="match status" value="1"/>
</dbReference>
<dbReference type="Gene3D" id="1.20.1050.10">
    <property type="match status" value="1"/>
</dbReference>
<protein>
    <recommendedName>
        <fullName evidence="1">glutathione transferase</fullName>
        <ecNumber evidence="1">2.5.1.18</ecNumber>
    </recommendedName>
</protein>
<sequence>MVASVHILGPQFSTFVRSVQYCCEEKGIAYTLGMVVDGEPVALHSPAHLALHPFGKIPVLLHGERRLYESVAICRYLDAAFDGPALQPEDAWQRAQVDQWCAALAGYVDRALVRRYLLEFVFPKGAEGRVREAEVAAATPEVGRMLALLEAQLGDRAYLLGERLTLADALLAPMLDYLANLPQAAPLLAPHSVLVAYLERLRERPAGRRVLVAPRFD</sequence>
<dbReference type="Proteomes" id="UP000321275">
    <property type="component" value="Unassembled WGS sequence"/>
</dbReference>
<dbReference type="InterPro" id="IPR004046">
    <property type="entry name" value="GST_C"/>
</dbReference>
<dbReference type="InterPro" id="IPR036249">
    <property type="entry name" value="Thioredoxin-like_sf"/>
</dbReference>
<dbReference type="GO" id="GO:0005737">
    <property type="term" value="C:cytoplasm"/>
    <property type="evidence" value="ECO:0007669"/>
    <property type="project" value="TreeGrafter"/>
</dbReference>
<dbReference type="Pfam" id="PF00043">
    <property type="entry name" value="GST_C"/>
    <property type="match status" value="1"/>
</dbReference>
<dbReference type="Pfam" id="PF13417">
    <property type="entry name" value="GST_N_3"/>
    <property type="match status" value="1"/>
</dbReference>
<gene>
    <name evidence="5" type="primary">gst5</name>
    <name evidence="5" type="ORF">HPA02_20800</name>
</gene>
<evidence type="ECO:0000259" key="4">
    <source>
        <dbReference type="PROSITE" id="PS50405"/>
    </source>
</evidence>
<dbReference type="SFLD" id="SFLDS00019">
    <property type="entry name" value="Glutathione_Transferase_(cytos"/>
    <property type="match status" value="1"/>
</dbReference>
<dbReference type="InterPro" id="IPR040079">
    <property type="entry name" value="Glutathione_S-Trfase"/>
</dbReference>
<feature type="domain" description="GST N-terminal" evidence="3">
    <location>
        <begin position="3"/>
        <end position="85"/>
    </location>
</feature>
<dbReference type="InterPro" id="IPR010987">
    <property type="entry name" value="Glutathione-S-Trfase_C-like"/>
</dbReference>
<feature type="domain" description="GST C-terminal" evidence="4">
    <location>
        <begin position="90"/>
        <end position="217"/>
    </location>
</feature>
<dbReference type="InterPro" id="IPR036282">
    <property type="entry name" value="Glutathione-S-Trfase_C_sf"/>
</dbReference>
<accession>A0A510XAP9</accession>
<evidence type="ECO:0000256" key="1">
    <source>
        <dbReference type="ARBA" id="ARBA00012452"/>
    </source>
</evidence>
<organism evidence="5 6">
    <name type="scientific">Bisbaumannia pacifica</name>
    <dbReference type="NCBI Taxonomy" id="77098"/>
    <lineage>
        <taxon>Bacteria</taxon>
        <taxon>Pseudomonadati</taxon>
        <taxon>Pseudomonadota</taxon>
        <taxon>Gammaproteobacteria</taxon>
        <taxon>Oceanospirillales</taxon>
        <taxon>Halomonadaceae</taxon>
        <taxon>Bisbaumannia</taxon>
    </lineage>
</organism>
<evidence type="ECO:0000259" key="3">
    <source>
        <dbReference type="PROSITE" id="PS50404"/>
    </source>
</evidence>
<keyword evidence="2 5" id="KW-0808">Transferase</keyword>
<dbReference type="PANTHER" id="PTHR43900">
    <property type="entry name" value="GLUTATHIONE S-TRANSFERASE RHO"/>
    <property type="match status" value="1"/>
</dbReference>
<dbReference type="GO" id="GO:0004364">
    <property type="term" value="F:glutathione transferase activity"/>
    <property type="evidence" value="ECO:0007669"/>
    <property type="project" value="UniProtKB-EC"/>
</dbReference>
<reference evidence="5 6" key="1">
    <citation type="submission" date="2019-07" db="EMBL/GenBank/DDBJ databases">
        <title>Whole genome shotgun sequence of Halomonas pacifica NBRC 102220.</title>
        <authorList>
            <person name="Hosoyama A."/>
            <person name="Uohara A."/>
            <person name="Ohji S."/>
            <person name="Ichikawa N."/>
        </authorList>
    </citation>
    <scope>NUCLEOTIDE SEQUENCE [LARGE SCALE GENOMIC DNA]</scope>
    <source>
        <strain evidence="5 6">NBRC 102220</strain>
    </source>
</reference>
<dbReference type="SUPFAM" id="SSF52833">
    <property type="entry name" value="Thioredoxin-like"/>
    <property type="match status" value="1"/>
</dbReference>
<evidence type="ECO:0000313" key="6">
    <source>
        <dbReference type="Proteomes" id="UP000321275"/>
    </source>
</evidence>
<comment type="caution">
    <text evidence="5">The sequence shown here is derived from an EMBL/GenBank/DDBJ whole genome shotgun (WGS) entry which is preliminary data.</text>
</comment>
<dbReference type="SUPFAM" id="SSF47616">
    <property type="entry name" value="GST C-terminal domain-like"/>
    <property type="match status" value="1"/>
</dbReference>
<evidence type="ECO:0000256" key="2">
    <source>
        <dbReference type="ARBA" id="ARBA00022679"/>
    </source>
</evidence>
<dbReference type="RefSeq" id="WP_146803137.1">
    <property type="nucleotide sequence ID" value="NZ_BJUK01000021.1"/>
</dbReference>
<dbReference type="AlphaFoldDB" id="A0A510XAP9"/>
<name>A0A510XAP9_9GAMM</name>
<dbReference type="Gene3D" id="3.40.30.10">
    <property type="entry name" value="Glutaredoxin"/>
    <property type="match status" value="1"/>
</dbReference>
<dbReference type="EMBL" id="BJUK01000021">
    <property type="protein sequence ID" value="GEK47797.1"/>
    <property type="molecule type" value="Genomic_DNA"/>
</dbReference>
<dbReference type="OrthoDB" id="5740960at2"/>